<dbReference type="EMBL" id="AVPS01000001">
    <property type="protein sequence ID" value="KGM52729.1"/>
    <property type="molecule type" value="Genomic_DNA"/>
</dbReference>
<comment type="subcellular location">
    <subcellularLocation>
        <location evidence="9">Cell membrane</location>
        <topology evidence="9">Multi-pass membrane protein</topology>
    </subcellularLocation>
    <subcellularLocation>
        <location evidence="1">Membrane</location>
        <topology evidence="1">Multi-pass membrane protein</topology>
    </subcellularLocation>
</comment>
<accession>A0A0A0EQI3</accession>
<protein>
    <recommendedName>
        <fullName evidence="9">Magnesium transporter MgtE</fullName>
    </recommendedName>
</protein>
<proteinExistence type="inferred from homology"/>
<feature type="transmembrane region" description="Helical" evidence="9">
    <location>
        <begin position="326"/>
        <end position="347"/>
    </location>
</feature>
<keyword evidence="7 9" id="KW-0472">Membrane</keyword>
<evidence type="ECO:0000256" key="9">
    <source>
        <dbReference type="RuleBase" id="RU362011"/>
    </source>
</evidence>
<dbReference type="GO" id="GO:0005886">
    <property type="term" value="C:plasma membrane"/>
    <property type="evidence" value="ECO:0007669"/>
    <property type="project" value="UniProtKB-SubCell"/>
</dbReference>
<organism evidence="11 12">
    <name type="scientific">Lysobacter concretionis Ko07 = DSM 16239</name>
    <dbReference type="NCBI Taxonomy" id="1122185"/>
    <lineage>
        <taxon>Bacteria</taxon>
        <taxon>Pseudomonadati</taxon>
        <taxon>Pseudomonadota</taxon>
        <taxon>Gammaproteobacteria</taxon>
        <taxon>Lysobacterales</taxon>
        <taxon>Lysobacteraceae</taxon>
        <taxon>Novilysobacter</taxon>
    </lineage>
</organism>
<keyword evidence="9" id="KW-1003">Cell membrane</keyword>
<evidence type="ECO:0000256" key="7">
    <source>
        <dbReference type="ARBA" id="ARBA00023136"/>
    </source>
</evidence>
<feature type="transmembrane region" description="Helical" evidence="9">
    <location>
        <begin position="368"/>
        <end position="388"/>
    </location>
</feature>
<evidence type="ECO:0000313" key="11">
    <source>
        <dbReference type="EMBL" id="KGM52729.1"/>
    </source>
</evidence>
<dbReference type="InterPro" id="IPR006667">
    <property type="entry name" value="SLC41_membr_dom"/>
</dbReference>
<dbReference type="InterPro" id="IPR038076">
    <property type="entry name" value="MgtE_N_sf"/>
</dbReference>
<evidence type="ECO:0000256" key="6">
    <source>
        <dbReference type="ARBA" id="ARBA00022989"/>
    </source>
</evidence>
<dbReference type="PANTHER" id="PTHR43773">
    <property type="entry name" value="MAGNESIUM TRANSPORTER MGTE"/>
    <property type="match status" value="1"/>
</dbReference>
<name>A0A0A0EQI3_9GAMM</name>
<dbReference type="InterPro" id="IPR006669">
    <property type="entry name" value="MgtE_transporter"/>
</dbReference>
<dbReference type="CDD" id="cd04606">
    <property type="entry name" value="CBS_pair_Mg_transporter"/>
    <property type="match status" value="1"/>
</dbReference>
<evidence type="ECO:0000256" key="5">
    <source>
        <dbReference type="ARBA" id="ARBA00022842"/>
    </source>
</evidence>
<feature type="transmembrane region" description="Helical" evidence="9">
    <location>
        <begin position="432"/>
        <end position="458"/>
    </location>
</feature>
<dbReference type="PROSITE" id="PS51371">
    <property type="entry name" value="CBS"/>
    <property type="match status" value="2"/>
</dbReference>
<keyword evidence="8" id="KW-0129">CBS domain</keyword>
<keyword evidence="9" id="KW-0479">Metal-binding</keyword>
<dbReference type="eggNOG" id="COG2239">
    <property type="taxonomic scope" value="Bacteria"/>
</dbReference>
<dbReference type="SUPFAM" id="SSF158791">
    <property type="entry name" value="MgtE N-terminal domain-like"/>
    <property type="match status" value="1"/>
</dbReference>
<keyword evidence="3 9" id="KW-0813">Transport</keyword>
<dbReference type="SUPFAM" id="SSF161093">
    <property type="entry name" value="MgtE membrane domain-like"/>
    <property type="match status" value="1"/>
</dbReference>
<evidence type="ECO:0000256" key="4">
    <source>
        <dbReference type="ARBA" id="ARBA00022692"/>
    </source>
</evidence>
<feature type="transmembrane region" description="Helical" evidence="9">
    <location>
        <begin position="394"/>
        <end position="420"/>
    </location>
</feature>
<evidence type="ECO:0000256" key="3">
    <source>
        <dbReference type="ARBA" id="ARBA00022448"/>
    </source>
</evidence>
<dbReference type="SMART" id="SM00924">
    <property type="entry name" value="MgtE_N"/>
    <property type="match status" value="1"/>
</dbReference>
<dbReference type="Pfam" id="PF00571">
    <property type="entry name" value="CBS"/>
    <property type="match status" value="2"/>
</dbReference>
<dbReference type="GO" id="GO:0046872">
    <property type="term" value="F:metal ion binding"/>
    <property type="evidence" value="ECO:0007669"/>
    <property type="project" value="UniProtKB-KW"/>
</dbReference>
<dbReference type="Pfam" id="PF03448">
    <property type="entry name" value="MgtE_N"/>
    <property type="match status" value="1"/>
</dbReference>
<feature type="domain" description="CBS" evidence="10">
    <location>
        <begin position="209"/>
        <end position="265"/>
    </location>
</feature>
<dbReference type="SUPFAM" id="SSF54631">
    <property type="entry name" value="CBS-domain pair"/>
    <property type="match status" value="1"/>
</dbReference>
<gene>
    <name evidence="11" type="ORF">N792_00295</name>
</gene>
<dbReference type="SMART" id="SM00116">
    <property type="entry name" value="CBS"/>
    <property type="match status" value="2"/>
</dbReference>
<dbReference type="AlphaFoldDB" id="A0A0A0EQI3"/>
<comment type="function">
    <text evidence="9">Acts as a magnesium transporter.</text>
</comment>
<comment type="caution">
    <text evidence="11">The sequence shown here is derived from an EMBL/GenBank/DDBJ whole genome shotgun (WGS) entry which is preliminary data.</text>
</comment>
<feature type="transmembrane region" description="Helical" evidence="9">
    <location>
        <begin position="294"/>
        <end position="314"/>
    </location>
</feature>
<dbReference type="Gene3D" id="1.10.357.20">
    <property type="entry name" value="SLC41 divalent cation transporters, integral membrane domain"/>
    <property type="match status" value="1"/>
</dbReference>
<evidence type="ECO:0000259" key="10">
    <source>
        <dbReference type="PROSITE" id="PS51371"/>
    </source>
</evidence>
<dbReference type="NCBIfam" id="TIGR00400">
    <property type="entry name" value="mgtE"/>
    <property type="match status" value="1"/>
</dbReference>
<keyword evidence="6 9" id="KW-1133">Transmembrane helix</keyword>
<evidence type="ECO:0000256" key="8">
    <source>
        <dbReference type="PROSITE-ProRule" id="PRU00703"/>
    </source>
</evidence>
<dbReference type="InterPro" id="IPR046342">
    <property type="entry name" value="CBS_dom_sf"/>
</dbReference>
<dbReference type="Pfam" id="PF01769">
    <property type="entry name" value="MgtE"/>
    <property type="match status" value="1"/>
</dbReference>
<evidence type="ECO:0000256" key="1">
    <source>
        <dbReference type="ARBA" id="ARBA00004141"/>
    </source>
</evidence>
<dbReference type="Gene3D" id="3.10.580.10">
    <property type="entry name" value="CBS-domain"/>
    <property type="match status" value="1"/>
</dbReference>
<dbReference type="GO" id="GO:0015095">
    <property type="term" value="F:magnesium ion transmembrane transporter activity"/>
    <property type="evidence" value="ECO:0007669"/>
    <property type="project" value="UniProtKB-UniRule"/>
</dbReference>
<dbReference type="STRING" id="1122185.N792_00295"/>
<dbReference type="InterPro" id="IPR006668">
    <property type="entry name" value="Mg_transptr_MgtE_intracell_dom"/>
</dbReference>
<evidence type="ECO:0000313" key="12">
    <source>
        <dbReference type="Proteomes" id="UP000030017"/>
    </source>
</evidence>
<dbReference type="PANTHER" id="PTHR43773:SF1">
    <property type="entry name" value="MAGNESIUM TRANSPORTER MGTE"/>
    <property type="match status" value="1"/>
</dbReference>
<reference evidence="11 12" key="1">
    <citation type="submission" date="2013-08" db="EMBL/GenBank/DDBJ databases">
        <title>Genome sequencing of Lysobacter.</title>
        <authorList>
            <person name="Zhang S."/>
            <person name="Wang G."/>
        </authorList>
    </citation>
    <scope>NUCLEOTIDE SEQUENCE [LARGE SCALE GENOMIC DNA]</scope>
    <source>
        <strain evidence="11 12">Ko07</strain>
    </source>
</reference>
<feature type="domain" description="CBS" evidence="10">
    <location>
        <begin position="145"/>
        <end position="207"/>
    </location>
</feature>
<sequence>MYRADARGNFDADLVAEAIAAQLELGDPAALKVALTQVLAADLADVLTRLEPVQQAAVLPLISADERALVFGYLPLELQTTLVAGMPRPAVLELLNLMSADERVDLFNTLPPDRRERLLPALAQAERDDIRRLASYPRDSVGALMTSEYATLTPELTAGQAIAELRRVAPDKETIYTSYVIDHARHLLGVVTLRRLILAEPHTPVSELMAPNPVTVFVDADQRDAANKIARYDFIALPVIDRENRIVGIVTSDDAMDVAEAEATEDFHKAGGTLGSLTVSMKEATVGLLYRQRVYWLVLLVFANLFSGAGIAHFEDLIAANMALVFFLPLLIASGGNAGAQSATLMVRALATGDVEMRDWASMLGRELVVSTLLGLTMAFAVSAIGLFRGGPAIALVVATTMLLIVLVGSIMGMSLPFLLNRFKADPASASSPLITSLADGVGILIYFAIATVMLSWLGHAVA</sequence>
<dbReference type="Proteomes" id="UP000030017">
    <property type="component" value="Unassembled WGS sequence"/>
</dbReference>
<evidence type="ECO:0000256" key="2">
    <source>
        <dbReference type="ARBA" id="ARBA00009749"/>
    </source>
</evidence>
<dbReference type="InterPro" id="IPR036739">
    <property type="entry name" value="SLC41_membr_dom_sf"/>
</dbReference>
<keyword evidence="12" id="KW-1185">Reference proteome</keyword>
<dbReference type="Gene3D" id="1.25.60.10">
    <property type="entry name" value="MgtE N-terminal domain-like"/>
    <property type="match status" value="1"/>
</dbReference>
<keyword evidence="5 9" id="KW-0460">Magnesium</keyword>
<comment type="subunit">
    <text evidence="9">Homodimer.</text>
</comment>
<keyword evidence="4 9" id="KW-0812">Transmembrane</keyword>
<dbReference type="InterPro" id="IPR000644">
    <property type="entry name" value="CBS_dom"/>
</dbReference>
<comment type="similarity">
    <text evidence="2 9">Belongs to the SLC41A transporter family.</text>
</comment>